<comment type="subcellular location">
    <subcellularLocation>
        <location evidence="1">Cytoplasm</location>
        <location evidence="1">Cytoskeleton</location>
    </subcellularLocation>
</comment>
<feature type="coiled-coil region" evidence="7">
    <location>
        <begin position="46"/>
        <end position="73"/>
    </location>
</feature>
<keyword evidence="7" id="KW-0175">Coiled coil</keyword>
<dbReference type="SUPFAM" id="SSF52540">
    <property type="entry name" value="P-loop containing nucleoside triphosphate hydrolases"/>
    <property type="match status" value="1"/>
</dbReference>
<evidence type="ECO:0000256" key="6">
    <source>
        <dbReference type="RuleBase" id="RU000394"/>
    </source>
</evidence>
<dbReference type="PROSITE" id="PS00411">
    <property type="entry name" value="KINESIN_MOTOR_1"/>
    <property type="match status" value="1"/>
</dbReference>
<dbReference type="Pfam" id="PF00225">
    <property type="entry name" value="Kinesin"/>
    <property type="match status" value="1"/>
</dbReference>
<dbReference type="EMBL" id="JPKZ01003109">
    <property type="protein sequence ID" value="KHN73432.1"/>
    <property type="molecule type" value="Genomic_DNA"/>
</dbReference>
<dbReference type="PRINTS" id="PR00380">
    <property type="entry name" value="KINESINHEAVY"/>
</dbReference>
<evidence type="ECO:0000256" key="7">
    <source>
        <dbReference type="SAM" id="Coils"/>
    </source>
</evidence>
<dbReference type="GO" id="GO:0008017">
    <property type="term" value="F:microtubule binding"/>
    <property type="evidence" value="ECO:0007669"/>
    <property type="project" value="InterPro"/>
</dbReference>
<keyword evidence="2 5" id="KW-0547">Nucleotide-binding</keyword>
<evidence type="ECO:0000313" key="10">
    <source>
        <dbReference type="Proteomes" id="UP000031036"/>
    </source>
</evidence>
<dbReference type="OMA" id="MDNGVVH"/>
<comment type="similarity">
    <text evidence="5 6">Belongs to the TRAFAC class myosin-kinesin ATPase superfamily. Kinesin family.</text>
</comment>
<dbReference type="InterPro" id="IPR001752">
    <property type="entry name" value="Kinesin_motor_dom"/>
</dbReference>
<sequence length="594" mass="66585">MNPTAQRDFSPLEFCRGADILHKCRSCHEVEAKAEKVKESILETHLDVKNQLIKNLEDIIDEQEARIRNMDDFIRGRISSLNPRNKQILKGISVLSLDFGTLSEENLSLKESLLDAQRTIRMLQLQLAPYKKVVVNVDADCQTDVLLADDEGIDVKSVEGSEKEENNNVNIVKANHETTLTLRRNIKELLETKDELKMAVDELREGAIDELGRLRITVETLINNYVGNLVIRYQKQVDARKNLHNRLVEMNGNIRIFCRIRPSSVSEQNDKALIQIDPIDNGVLTVEMPSGDKKIFDEVSPVITSCIDGYNVCILAYGHTGSGKTYTMEGPPHDPGINQRSLVQLFETVAERSDDFHYTILISMLEIYNEKIRDLLSKSKSNLSIRICDTGALEIRGLSSVEVRNVDDVQRVLEKGRLNRVVAVTEVNDHSSRSHAIVRVTVRSQNRTTNAITEGRLNLIDLAGSERVSQSGATGQQLKEAQYINRSLSELGNVMSALRQHQPHIPFRNCQLTRLLEDCLNGESKTLMIVQLAPGQANVHESLSSLNFADKVSKVQTKGTASPSCGSLISPQKTNRSKVQNNFVRSFSVRGVKK</sequence>
<keyword evidence="5 6" id="KW-0505">Motor protein</keyword>
<dbReference type="PANTHER" id="PTHR47972">
    <property type="entry name" value="KINESIN-LIKE PROTEIN KLP-3"/>
    <property type="match status" value="1"/>
</dbReference>
<keyword evidence="6" id="KW-0493">Microtubule</keyword>
<comment type="caution">
    <text evidence="9">The sequence shown here is derived from an EMBL/GenBank/DDBJ whole genome shotgun (WGS) entry which is preliminary data.</text>
</comment>
<evidence type="ECO:0000313" key="9">
    <source>
        <dbReference type="EMBL" id="KHN73432.1"/>
    </source>
</evidence>
<dbReference type="Gene3D" id="3.40.850.10">
    <property type="entry name" value="Kinesin motor domain"/>
    <property type="match status" value="1"/>
</dbReference>
<protein>
    <recommendedName>
        <fullName evidence="6">Kinesin-like protein</fullName>
    </recommendedName>
</protein>
<dbReference type="AlphaFoldDB" id="A0A0B2UWE1"/>
<dbReference type="InterPro" id="IPR036961">
    <property type="entry name" value="Kinesin_motor_dom_sf"/>
</dbReference>
<feature type="domain" description="Kinesin motor" evidence="8">
    <location>
        <begin position="253"/>
        <end position="555"/>
    </location>
</feature>
<gene>
    <name evidence="9" type="primary">klp-3</name>
    <name evidence="9" type="ORF">Tcan_03092</name>
</gene>
<organism evidence="9 10">
    <name type="scientific">Toxocara canis</name>
    <name type="common">Canine roundworm</name>
    <dbReference type="NCBI Taxonomy" id="6265"/>
    <lineage>
        <taxon>Eukaryota</taxon>
        <taxon>Metazoa</taxon>
        <taxon>Ecdysozoa</taxon>
        <taxon>Nematoda</taxon>
        <taxon>Chromadorea</taxon>
        <taxon>Rhabditida</taxon>
        <taxon>Spirurina</taxon>
        <taxon>Ascaridomorpha</taxon>
        <taxon>Ascaridoidea</taxon>
        <taxon>Toxocaridae</taxon>
        <taxon>Toxocara</taxon>
    </lineage>
</organism>
<dbReference type="InterPro" id="IPR019821">
    <property type="entry name" value="Kinesin_motor_CS"/>
</dbReference>
<evidence type="ECO:0000256" key="1">
    <source>
        <dbReference type="ARBA" id="ARBA00004245"/>
    </source>
</evidence>
<dbReference type="GO" id="GO:0005874">
    <property type="term" value="C:microtubule"/>
    <property type="evidence" value="ECO:0007669"/>
    <property type="project" value="UniProtKB-KW"/>
</dbReference>
<dbReference type="PANTHER" id="PTHR47972:SF28">
    <property type="entry name" value="KINESIN-LIKE PROTEIN KLP-3"/>
    <property type="match status" value="1"/>
</dbReference>
<evidence type="ECO:0000256" key="4">
    <source>
        <dbReference type="ARBA" id="ARBA00023212"/>
    </source>
</evidence>
<dbReference type="GO" id="GO:0005524">
    <property type="term" value="F:ATP binding"/>
    <property type="evidence" value="ECO:0007669"/>
    <property type="project" value="UniProtKB-UniRule"/>
</dbReference>
<evidence type="ECO:0000259" key="8">
    <source>
        <dbReference type="PROSITE" id="PS50067"/>
    </source>
</evidence>
<keyword evidence="10" id="KW-1185">Reference proteome</keyword>
<accession>A0A0B2UWE1</accession>
<evidence type="ECO:0000256" key="3">
    <source>
        <dbReference type="ARBA" id="ARBA00022840"/>
    </source>
</evidence>
<dbReference type="Proteomes" id="UP000031036">
    <property type="component" value="Unassembled WGS sequence"/>
</dbReference>
<keyword evidence="3 5" id="KW-0067">ATP-binding</keyword>
<dbReference type="OrthoDB" id="3176171at2759"/>
<dbReference type="GO" id="GO:0007018">
    <property type="term" value="P:microtubule-based movement"/>
    <property type="evidence" value="ECO:0007669"/>
    <property type="project" value="InterPro"/>
</dbReference>
<evidence type="ECO:0000256" key="5">
    <source>
        <dbReference type="PROSITE-ProRule" id="PRU00283"/>
    </source>
</evidence>
<dbReference type="SMART" id="SM00129">
    <property type="entry name" value="KISc"/>
    <property type="match status" value="1"/>
</dbReference>
<feature type="binding site" evidence="5">
    <location>
        <begin position="318"/>
        <end position="325"/>
    </location>
    <ligand>
        <name>ATP</name>
        <dbReference type="ChEBI" id="CHEBI:30616"/>
    </ligand>
</feature>
<dbReference type="GO" id="GO:0003777">
    <property type="term" value="F:microtubule motor activity"/>
    <property type="evidence" value="ECO:0007669"/>
    <property type="project" value="InterPro"/>
</dbReference>
<keyword evidence="4" id="KW-0206">Cytoskeleton</keyword>
<proteinExistence type="inferred from homology"/>
<dbReference type="PROSITE" id="PS50067">
    <property type="entry name" value="KINESIN_MOTOR_2"/>
    <property type="match status" value="1"/>
</dbReference>
<evidence type="ECO:0000256" key="2">
    <source>
        <dbReference type="ARBA" id="ARBA00022741"/>
    </source>
</evidence>
<dbReference type="InterPro" id="IPR027417">
    <property type="entry name" value="P-loop_NTPase"/>
</dbReference>
<name>A0A0B2UWE1_TOXCA</name>
<keyword evidence="4" id="KW-0963">Cytoplasm</keyword>
<dbReference type="InterPro" id="IPR027640">
    <property type="entry name" value="Kinesin-like_fam"/>
</dbReference>
<dbReference type="STRING" id="6265.A0A0B2UWE1"/>
<reference evidence="9 10" key="1">
    <citation type="submission" date="2014-11" db="EMBL/GenBank/DDBJ databases">
        <title>Genetic blueprint of the zoonotic pathogen Toxocara canis.</title>
        <authorList>
            <person name="Zhu X.-Q."/>
            <person name="Korhonen P.K."/>
            <person name="Cai H."/>
            <person name="Young N.D."/>
            <person name="Nejsum P."/>
            <person name="von Samson-Himmelstjerna G."/>
            <person name="Boag P.R."/>
            <person name="Tan P."/>
            <person name="Li Q."/>
            <person name="Min J."/>
            <person name="Yang Y."/>
            <person name="Wang X."/>
            <person name="Fang X."/>
            <person name="Hall R.S."/>
            <person name="Hofmann A."/>
            <person name="Sternberg P.W."/>
            <person name="Jex A.R."/>
            <person name="Gasser R.B."/>
        </authorList>
    </citation>
    <scope>NUCLEOTIDE SEQUENCE [LARGE SCALE GENOMIC DNA]</scope>
    <source>
        <strain evidence="9">PN_DK_2014</strain>
    </source>
</reference>